<reference evidence="3 4" key="1">
    <citation type="submission" date="2019-03" db="EMBL/GenBank/DDBJ databases">
        <title>Genomics of glacier-inhabiting Cryobacterium strains.</title>
        <authorList>
            <person name="Liu Q."/>
            <person name="Xin Y.-H."/>
        </authorList>
    </citation>
    <scope>NUCLEOTIDE SEQUENCE [LARGE SCALE GENOMIC DNA]</scope>
    <source>
        <strain evidence="3 4">Sr47</strain>
    </source>
</reference>
<proteinExistence type="predicted"/>
<protein>
    <recommendedName>
        <fullName evidence="2">Proline dehydrogenase domain-containing protein</fullName>
    </recommendedName>
</protein>
<keyword evidence="1" id="KW-0560">Oxidoreductase</keyword>
<dbReference type="AlphaFoldDB" id="A0A4R8UJR9"/>
<evidence type="ECO:0000256" key="1">
    <source>
        <dbReference type="ARBA" id="ARBA00023002"/>
    </source>
</evidence>
<feature type="domain" description="Proline dehydrogenase" evidence="2">
    <location>
        <begin position="3"/>
        <end position="59"/>
    </location>
</feature>
<evidence type="ECO:0000313" key="4">
    <source>
        <dbReference type="Proteomes" id="UP000297866"/>
    </source>
</evidence>
<dbReference type="InterPro" id="IPR029041">
    <property type="entry name" value="FAD-linked_oxidoreductase-like"/>
</dbReference>
<dbReference type="EMBL" id="SOEZ01000007">
    <property type="protein sequence ID" value="TFB56301.1"/>
    <property type="molecule type" value="Genomic_DNA"/>
</dbReference>
<dbReference type="GO" id="GO:0006562">
    <property type="term" value="P:L-proline catabolic process"/>
    <property type="evidence" value="ECO:0007669"/>
    <property type="project" value="UniProtKB-ARBA"/>
</dbReference>
<evidence type="ECO:0000259" key="2">
    <source>
        <dbReference type="Pfam" id="PF01619"/>
    </source>
</evidence>
<accession>A0A4R8UJR9</accession>
<dbReference type="GO" id="GO:0004657">
    <property type="term" value="F:proline dehydrogenase activity"/>
    <property type="evidence" value="ECO:0007669"/>
    <property type="project" value="UniProtKB-ARBA"/>
</dbReference>
<dbReference type="Pfam" id="PF01619">
    <property type="entry name" value="Pro_dh"/>
    <property type="match status" value="1"/>
</dbReference>
<dbReference type="OrthoDB" id="9773461at2"/>
<dbReference type="Proteomes" id="UP000297866">
    <property type="component" value="Unassembled WGS sequence"/>
</dbReference>
<comment type="caution">
    <text evidence="3">The sequence shown here is derived from an EMBL/GenBank/DDBJ whole genome shotgun (WGS) entry which is preliminary data.</text>
</comment>
<dbReference type="InterPro" id="IPR002872">
    <property type="entry name" value="Proline_DH_dom"/>
</dbReference>
<keyword evidence="4" id="KW-1185">Reference proteome</keyword>
<gene>
    <name evidence="3" type="ORF">E3O23_00755</name>
</gene>
<sequence length="87" mass="9977">MHALATHDPQLVARLQDELGDELRAEHVEFEMLHGLGTELLDSLNQQGFSTREYIVYGPEWWLYVINRIAEHPERVLEAIADIGPLV</sequence>
<organism evidence="3 4">
    <name type="scientific">Cryobacterium tagatosivorans</name>
    <dbReference type="NCBI Taxonomy" id="1259199"/>
    <lineage>
        <taxon>Bacteria</taxon>
        <taxon>Bacillati</taxon>
        <taxon>Actinomycetota</taxon>
        <taxon>Actinomycetes</taxon>
        <taxon>Micrococcales</taxon>
        <taxon>Microbacteriaceae</taxon>
        <taxon>Cryobacterium</taxon>
    </lineage>
</organism>
<evidence type="ECO:0000313" key="3">
    <source>
        <dbReference type="EMBL" id="TFB56301.1"/>
    </source>
</evidence>
<dbReference type="SUPFAM" id="SSF51730">
    <property type="entry name" value="FAD-linked oxidoreductase"/>
    <property type="match status" value="1"/>
</dbReference>
<name>A0A4R8UJR9_9MICO</name>
<dbReference type="Gene3D" id="3.20.20.220">
    <property type="match status" value="1"/>
</dbReference>